<comment type="similarity">
    <text evidence="1">Belongs to the ABC transporter superfamily.</text>
</comment>
<dbReference type="Gene3D" id="3.40.50.300">
    <property type="entry name" value="P-loop containing nucleotide triphosphate hydrolases"/>
    <property type="match status" value="1"/>
</dbReference>
<dbReference type="EMBL" id="VYQE01000003">
    <property type="protein sequence ID" value="KAA9008379.1"/>
    <property type="molecule type" value="Genomic_DNA"/>
</dbReference>
<keyword evidence="3" id="KW-0547">Nucleotide-binding</keyword>
<keyword evidence="7" id="KW-1185">Reference proteome</keyword>
<evidence type="ECO:0000256" key="3">
    <source>
        <dbReference type="ARBA" id="ARBA00022741"/>
    </source>
</evidence>
<dbReference type="PANTHER" id="PTHR42788:SF13">
    <property type="entry name" value="ALIPHATIC SULFONATES IMPORT ATP-BINDING PROTEIN SSUB"/>
    <property type="match status" value="1"/>
</dbReference>
<dbReference type="InterPro" id="IPR003439">
    <property type="entry name" value="ABC_transporter-like_ATP-bd"/>
</dbReference>
<protein>
    <submittedName>
        <fullName evidence="6">ABC transporter ATP-binding protein</fullName>
    </submittedName>
</protein>
<dbReference type="InterPro" id="IPR017871">
    <property type="entry name" value="ABC_transporter-like_CS"/>
</dbReference>
<dbReference type="PROSITE" id="PS50893">
    <property type="entry name" value="ABC_TRANSPORTER_2"/>
    <property type="match status" value="1"/>
</dbReference>
<evidence type="ECO:0000256" key="4">
    <source>
        <dbReference type="ARBA" id="ARBA00022840"/>
    </source>
</evidence>
<evidence type="ECO:0000313" key="6">
    <source>
        <dbReference type="EMBL" id="KAA9008379.1"/>
    </source>
</evidence>
<comment type="caution">
    <text evidence="6">The sequence shown here is derived from an EMBL/GenBank/DDBJ whole genome shotgun (WGS) entry which is preliminary data.</text>
</comment>
<name>A0A5J5GJE7_9RHOB</name>
<dbReference type="InterPro" id="IPR050166">
    <property type="entry name" value="ABC_transporter_ATP-bind"/>
</dbReference>
<dbReference type="InterPro" id="IPR003593">
    <property type="entry name" value="AAA+_ATPase"/>
</dbReference>
<dbReference type="PROSITE" id="PS00211">
    <property type="entry name" value="ABC_TRANSPORTER_1"/>
    <property type="match status" value="1"/>
</dbReference>
<feature type="domain" description="ABC transporter" evidence="5">
    <location>
        <begin position="25"/>
        <end position="254"/>
    </location>
</feature>
<evidence type="ECO:0000256" key="1">
    <source>
        <dbReference type="ARBA" id="ARBA00005417"/>
    </source>
</evidence>
<dbReference type="InterPro" id="IPR027417">
    <property type="entry name" value="P-loop_NTPase"/>
</dbReference>
<proteinExistence type="inferred from homology"/>
<evidence type="ECO:0000259" key="5">
    <source>
        <dbReference type="PROSITE" id="PS50893"/>
    </source>
</evidence>
<dbReference type="SMART" id="SM00382">
    <property type="entry name" value="AAA"/>
    <property type="match status" value="1"/>
</dbReference>
<evidence type="ECO:0000313" key="7">
    <source>
        <dbReference type="Proteomes" id="UP000326554"/>
    </source>
</evidence>
<dbReference type="GO" id="GO:0005524">
    <property type="term" value="F:ATP binding"/>
    <property type="evidence" value="ECO:0007669"/>
    <property type="project" value="UniProtKB-KW"/>
</dbReference>
<keyword evidence="4 6" id="KW-0067">ATP-binding</keyword>
<dbReference type="Proteomes" id="UP000326554">
    <property type="component" value="Unassembled WGS sequence"/>
</dbReference>
<reference evidence="6 7" key="1">
    <citation type="submission" date="2019-09" db="EMBL/GenBank/DDBJ databases">
        <authorList>
            <person name="Park J.-S."/>
            <person name="Choi H.-J."/>
        </authorList>
    </citation>
    <scope>NUCLEOTIDE SEQUENCE [LARGE SCALE GENOMIC DNA]</scope>
    <source>
        <strain evidence="6 7">176SS1-4</strain>
    </source>
</reference>
<dbReference type="GO" id="GO:0016887">
    <property type="term" value="F:ATP hydrolysis activity"/>
    <property type="evidence" value="ECO:0007669"/>
    <property type="project" value="InterPro"/>
</dbReference>
<dbReference type="SUPFAM" id="SSF52540">
    <property type="entry name" value="P-loop containing nucleoside triphosphate hydrolases"/>
    <property type="match status" value="1"/>
</dbReference>
<dbReference type="AlphaFoldDB" id="A0A5J5GJE7"/>
<organism evidence="6 7">
    <name type="scientific">Histidinibacterium aquaticum</name>
    <dbReference type="NCBI Taxonomy" id="2613962"/>
    <lineage>
        <taxon>Bacteria</taxon>
        <taxon>Pseudomonadati</taxon>
        <taxon>Pseudomonadota</taxon>
        <taxon>Alphaproteobacteria</taxon>
        <taxon>Rhodobacterales</taxon>
        <taxon>Paracoccaceae</taxon>
        <taxon>Histidinibacterium</taxon>
    </lineage>
</organism>
<accession>A0A5J5GJE7</accession>
<sequence>MPTQNSGQADTADQAADAGAKDAVVAARGLSKTFADGTVVALEGASFDIAPGSFVSLVGPSGCGKSTLLRLIAGLIDKSSGHLKVHGKPVDAPRTDVGMMFQRATLLEWRTAIENVLLPTEIKRSLTKEDRRNAAELLRMVGLHDFRFSFPTQLSGGMQQRVALARLLQTGADVLLLDEPFGALDEFTRERLNVELMRIVAEVGATTLFVTHNIAEAIFLADQVFVMTPRPGRIASIVEVPFERPRSPSLQTSPEFNEVVAEVRDILGEDH</sequence>
<gene>
    <name evidence="6" type="ORF">F3S47_12145</name>
</gene>
<keyword evidence="2" id="KW-0813">Transport</keyword>
<dbReference type="Pfam" id="PF00005">
    <property type="entry name" value="ABC_tran"/>
    <property type="match status" value="1"/>
</dbReference>
<evidence type="ECO:0000256" key="2">
    <source>
        <dbReference type="ARBA" id="ARBA00022448"/>
    </source>
</evidence>
<dbReference type="CDD" id="cd03293">
    <property type="entry name" value="ABC_NrtD_SsuB_transporters"/>
    <property type="match status" value="1"/>
</dbReference>
<dbReference type="PANTHER" id="PTHR42788">
    <property type="entry name" value="TAURINE IMPORT ATP-BINDING PROTEIN-RELATED"/>
    <property type="match status" value="1"/>
</dbReference>